<protein>
    <recommendedName>
        <fullName evidence="3 10">NADH dehydrogenase [ubiquinone] 1 alpha subcomplex subunit 8</fullName>
    </recommendedName>
</protein>
<evidence type="ECO:0000256" key="2">
    <source>
        <dbReference type="ARBA" id="ARBA00010705"/>
    </source>
</evidence>
<dbReference type="OrthoDB" id="276296at2759"/>
<dbReference type="STRING" id="568069.A0A1J1HWM6"/>
<comment type="function">
    <text evidence="1 10">Accessory subunit of the mitochondrial membrane respiratory chain NADH dehydrogenase (Complex I), that is believed not to be involved in catalysis. Complex I functions in the transfer of electrons from NADH to the respiratory chain. The immediate electron acceptor for the enzyme is believed to be ubiquinone.</text>
</comment>
<comment type="subcellular location">
    <subcellularLocation>
        <location evidence="10">Mitochondrion inner membrane</location>
    </subcellularLocation>
</comment>
<evidence type="ECO:0000256" key="8">
    <source>
        <dbReference type="ARBA" id="ARBA00023128"/>
    </source>
</evidence>
<name>A0A1J1HWM6_9DIPT</name>
<keyword evidence="5 10" id="KW-0679">Respiratory chain</keyword>
<evidence type="ECO:0000256" key="5">
    <source>
        <dbReference type="ARBA" id="ARBA00022660"/>
    </source>
</evidence>
<keyword evidence="8 10" id="KW-0496">Mitochondrion</keyword>
<dbReference type="PANTHER" id="PTHR13344">
    <property type="entry name" value="NADH-UBIQUINONE OXIDOREDUCTASE"/>
    <property type="match status" value="1"/>
</dbReference>
<keyword evidence="7 10" id="KW-0249">Electron transport</keyword>
<sequence length="174" mass="20016">MATEDIYLPPDEELTVPEVNLSSPALRAGSFHMGKYCENQNNEFMLCRDELDDPRKCIAEGRAVTACALEFFRKVKKSCYEEFTQYTTCLDKSSGDLAFKHCRLTQGVYDKCMLDNLNLERPPYGYFCRVRVHHTDRPEPEKPGKVVYADATPGLPDDYPRTPAKFGARFHWME</sequence>
<keyword evidence="9" id="KW-1015">Disulfide bond</keyword>
<evidence type="ECO:0000256" key="9">
    <source>
        <dbReference type="ARBA" id="ARBA00023157"/>
    </source>
</evidence>
<evidence type="ECO:0000256" key="3">
    <source>
        <dbReference type="ARBA" id="ARBA00016384"/>
    </source>
</evidence>
<keyword evidence="13" id="KW-1185">Reference proteome</keyword>
<accession>A0A1J1HWM6</accession>
<feature type="domain" description="CHCH" evidence="11">
    <location>
        <begin position="79"/>
        <end position="114"/>
    </location>
</feature>
<proteinExistence type="inferred from homology"/>
<keyword evidence="6" id="KW-0677">Repeat</keyword>
<evidence type="ECO:0000313" key="12">
    <source>
        <dbReference type="EMBL" id="CRK90926.1"/>
    </source>
</evidence>
<evidence type="ECO:0000256" key="7">
    <source>
        <dbReference type="ARBA" id="ARBA00022982"/>
    </source>
</evidence>
<evidence type="ECO:0000259" key="11">
    <source>
        <dbReference type="Pfam" id="PF06747"/>
    </source>
</evidence>
<dbReference type="GO" id="GO:0006120">
    <property type="term" value="P:mitochondrial electron transport, NADH to ubiquinone"/>
    <property type="evidence" value="ECO:0007669"/>
    <property type="project" value="InterPro"/>
</dbReference>
<evidence type="ECO:0000256" key="1">
    <source>
        <dbReference type="ARBA" id="ARBA00003195"/>
    </source>
</evidence>
<reference evidence="12 13" key="1">
    <citation type="submission" date="2015-04" db="EMBL/GenBank/DDBJ databases">
        <authorList>
            <person name="Syromyatnikov M.Y."/>
            <person name="Popov V.N."/>
        </authorList>
    </citation>
    <scope>NUCLEOTIDE SEQUENCE [LARGE SCALE GENOMIC DNA]</scope>
</reference>
<dbReference type="EMBL" id="CVRI01000020">
    <property type="protein sequence ID" value="CRK90926.1"/>
    <property type="molecule type" value="Genomic_DNA"/>
</dbReference>
<keyword evidence="10" id="KW-0472">Membrane</keyword>
<dbReference type="PANTHER" id="PTHR13344:SF0">
    <property type="entry name" value="NADH DEHYDROGENASE [UBIQUINONE] 1 ALPHA SUBCOMPLEX SUBUNIT 8"/>
    <property type="match status" value="1"/>
</dbReference>
<dbReference type="InterPro" id="IPR016680">
    <property type="entry name" value="NDUFA8"/>
</dbReference>
<evidence type="ECO:0000313" key="13">
    <source>
        <dbReference type="Proteomes" id="UP000183832"/>
    </source>
</evidence>
<dbReference type="InterPro" id="IPR010625">
    <property type="entry name" value="CHCH"/>
</dbReference>
<comment type="similarity">
    <text evidence="2 10">Belongs to the complex I NDUFA8 subunit family.</text>
</comment>
<dbReference type="PIRSF" id="PIRSF017016">
    <property type="entry name" value="NDUA8"/>
    <property type="match status" value="1"/>
</dbReference>
<evidence type="ECO:0000256" key="4">
    <source>
        <dbReference type="ARBA" id="ARBA00022448"/>
    </source>
</evidence>
<dbReference type="Proteomes" id="UP000183832">
    <property type="component" value="Unassembled WGS sequence"/>
</dbReference>
<organism evidence="12 13">
    <name type="scientific">Clunio marinus</name>
    <dbReference type="NCBI Taxonomy" id="568069"/>
    <lineage>
        <taxon>Eukaryota</taxon>
        <taxon>Metazoa</taxon>
        <taxon>Ecdysozoa</taxon>
        <taxon>Arthropoda</taxon>
        <taxon>Hexapoda</taxon>
        <taxon>Insecta</taxon>
        <taxon>Pterygota</taxon>
        <taxon>Neoptera</taxon>
        <taxon>Endopterygota</taxon>
        <taxon>Diptera</taxon>
        <taxon>Nematocera</taxon>
        <taxon>Chironomoidea</taxon>
        <taxon>Chironomidae</taxon>
        <taxon>Clunio</taxon>
    </lineage>
</organism>
<evidence type="ECO:0000256" key="6">
    <source>
        <dbReference type="ARBA" id="ARBA00022737"/>
    </source>
</evidence>
<dbReference type="Pfam" id="PF06747">
    <property type="entry name" value="CHCH"/>
    <property type="match status" value="1"/>
</dbReference>
<evidence type="ECO:0000256" key="10">
    <source>
        <dbReference type="PIRNR" id="PIRNR017016"/>
    </source>
</evidence>
<keyword evidence="10" id="KW-0999">Mitochondrion inner membrane</keyword>
<keyword evidence="4 10" id="KW-0813">Transport</keyword>
<dbReference type="PROSITE" id="PS51808">
    <property type="entry name" value="CHCH"/>
    <property type="match status" value="1"/>
</dbReference>
<dbReference type="AlphaFoldDB" id="A0A1J1HWM6"/>
<gene>
    <name evidence="12" type="ORF">CLUMA_CG004615</name>
</gene>
<dbReference type="GO" id="GO:0005743">
    <property type="term" value="C:mitochondrial inner membrane"/>
    <property type="evidence" value="ECO:0007669"/>
    <property type="project" value="UniProtKB-SubCell"/>
</dbReference>